<dbReference type="OrthoDB" id="1434354at2759"/>
<gene>
    <name evidence="2" type="ORF">KP509_14G036100</name>
</gene>
<dbReference type="EMBL" id="CM035419">
    <property type="protein sequence ID" value="KAH7415285.1"/>
    <property type="molecule type" value="Genomic_DNA"/>
</dbReference>
<organism evidence="2 3">
    <name type="scientific">Ceratopteris richardii</name>
    <name type="common">Triangle waterfern</name>
    <dbReference type="NCBI Taxonomy" id="49495"/>
    <lineage>
        <taxon>Eukaryota</taxon>
        <taxon>Viridiplantae</taxon>
        <taxon>Streptophyta</taxon>
        <taxon>Embryophyta</taxon>
        <taxon>Tracheophyta</taxon>
        <taxon>Polypodiopsida</taxon>
        <taxon>Polypodiidae</taxon>
        <taxon>Polypodiales</taxon>
        <taxon>Pteridineae</taxon>
        <taxon>Pteridaceae</taxon>
        <taxon>Parkerioideae</taxon>
        <taxon>Ceratopteris</taxon>
    </lineage>
</organism>
<dbReference type="EMBL" id="CM035419">
    <property type="protein sequence ID" value="KAH7415286.1"/>
    <property type="molecule type" value="Genomic_DNA"/>
</dbReference>
<dbReference type="InterPro" id="IPR009038">
    <property type="entry name" value="GOLD_dom"/>
</dbReference>
<dbReference type="SUPFAM" id="SSF101576">
    <property type="entry name" value="Supernatant protein factor (SPF), C-terminal domain"/>
    <property type="match status" value="1"/>
</dbReference>
<dbReference type="InterPro" id="IPR036598">
    <property type="entry name" value="GOLD_dom_sf"/>
</dbReference>
<feature type="domain" description="GOLD" evidence="1">
    <location>
        <begin position="320"/>
        <end position="418"/>
    </location>
</feature>
<dbReference type="AlphaFoldDB" id="A0A8T2TAZ2"/>
<dbReference type="PANTHER" id="PTHR47532:SF1">
    <property type="entry name" value="RETINAL-BINDING PROTEIN"/>
    <property type="match status" value="1"/>
</dbReference>
<accession>A0A8T2TAZ2</accession>
<dbReference type="PANTHER" id="PTHR47532">
    <property type="entry name" value="RETINAL-BINDING PROTEIN"/>
    <property type="match status" value="1"/>
</dbReference>
<evidence type="ECO:0000313" key="2">
    <source>
        <dbReference type="EMBL" id="KAH7415285.1"/>
    </source>
</evidence>
<evidence type="ECO:0000259" key="1">
    <source>
        <dbReference type="PROSITE" id="PS50866"/>
    </source>
</evidence>
<keyword evidence="3" id="KW-1185">Reference proteome</keyword>
<comment type="caution">
    <text evidence="2">The sequence shown here is derived from an EMBL/GenBank/DDBJ whole genome shotgun (WGS) entry which is preliminary data.</text>
</comment>
<evidence type="ECO:0000313" key="3">
    <source>
        <dbReference type="Proteomes" id="UP000825935"/>
    </source>
</evidence>
<dbReference type="Gene3D" id="2.60.120.680">
    <property type="entry name" value="GOLD domain"/>
    <property type="match status" value="1"/>
</dbReference>
<dbReference type="Proteomes" id="UP000825935">
    <property type="component" value="Chromosome 14"/>
</dbReference>
<name>A0A8T2TAZ2_CERRI</name>
<reference evidence="2" key="1">
    <citation type="submission" date="2021-08" db="EMBL/GenBank/DDBJ databases">
        <title>WGS assembly of Ceratopteris richardii.</title>
        <authorList>
            <person name="Marchant D.B."/>
            <person name="Chen G."/>
            <person name="Jenkins J."/>
            <person name="Shu S."/>
            <person name="Leebens-Mack J."/>
            <person name="Grimwood J."/>
            <person name="Schmutz J."/>
            <person name="Soltis P."/>
            <person name="Soltis D."/>
            <person name="Chen Z.-H."/>
        </authorList>
    </citation>
    <scope>NUCLEOTIDE SEQUENCE</scope>
    <source>
        <strain evidence="2">Whitten #5841</strain>
        <tissue evidence="2">Leaf</tissue>
    </source>
</reference>
<protein>
    <recommendedName>
        <fullName evidence="1">GOLD domain-containing protein</fullName>
    </recommendedName>
</protein>
<dbReference type="PROSITE" id="PS50866">
    <property type="entry name" value="GOLD"/>
    <property type="match status" value="1"/>
</dbReference>
<proteinExistence type="predicted"/>
<dbReference type="OMA" id="NDDHGPM"/>
<sequence length="435" mass="49641">MASTAGLVPITRAFLAKFYDNYPYTPACSDLASLTASLRDQYMQIEAKILSDSEKDGADIISSLEFAPPHKIDENFWKNREQIEEILDLLEDSKRPASQNLPACQSQYAEISLTLKSLLKEIEDYQLRSSEKVFSMVMTYMPQDFRGTLIRQQRERSEKRRQQEVDALMNNGGSIHEKFILLWQQQMDRRRQLAQLGAASGVYKTIVKYLVGVPQVLLDFVRQINDHNGPMEEQRERYGPFLHQITSLSVSIRIFLLMWWKLSDDSSLCTDEFFPLLDRAVKSYVTECRHFLNFLGEVFEKSPFLISAEEAGAVEGVEEAEDFKETVIANGKAHEVILSVDCAGSLVAWDFRLTSGKDVGFMVEYIDTGGGKVAMLPYQRYESNQGNFYSPSVGSYKLTWDNTYSTFMKKSLRYKVDAIPPVIESVPDVTKTEED</sequence>